<dbReference type="Proteomes" id="UP000479190">
    <property type="component" value="Unassembled WGS sequence"/>
</dbReference>
<evidence type="ECO:0000313" key="5">
    <source>
        <dbReference type="Proteomes" id="UP000479190"/>
    </source>
</evidence>
<dbReference type="EMBL" id="CADCXV010000191">
    <property type="protein sequence ID" value="CAB0028765.1"/>
    <property type="molecule type" value="Genomic_DNA"/>
</dbReference>
<reference evidence="4 5" key="1">
    <citation type="submission" date="2020-02" db="EMBL/GenBank/DDBJ databases">
        <authorList>
            <person name="Ferguson B K."/>
        </authorList>
    </citation>
    <scope>NUCLEOTIDE SEQUENCE [LARGE SCALE GENOMIC DNA]</scope>
</reference>
<keyword evidence="5" id="KW-1185">Reference proteome</keyword>
<evidence type="ECO:0000256" key="1">
    <source>
        <dbReference type="ARBA" id="ARBA00022737"/>
    </source>
</evidence>
<dbReference type="PROSITE" id="PS50297">
    <property type="entry name" value="ANK_REP_REGION"/>
    <property type="match status" value="1"/>
</dbReference>
<dbReference type="Pfam" id="PF12796">
    <property type="entry name" value="Ank_2"/>
    <property type="match status" value="1"/>
</dbReference>
<keyword evidence="2 3" id="KW-0040">ANK repeat</keyword>
<dbReference type="InterPro" id="IPR002110">
    <property type="entry name" value="Ankyrin_rpt"/>
</dbReference>
<gene>
    <name evidence="4" type="ORF">TBRA_LOCUS902</name>
</gene>
<feature type="repeat" description="ANK" evidence="3">
    <location>
        <begin position="427"/>
        <end position="459"/>
    </location>
</feature>
<dbReference type="AlphaFoldDB" id="A0A6H5HWW2"/>
<keyword evidence="1" id="KW-0677">Repeat</keyword>
<dbReference type="OrthoDB" id="496981at2759"/>
<dbReference type="InterPro" id="IPR036770">
    <property type="entry name" value="Ankyrin_rpt-contain_sf"/>
</dbReference>
<name>A0A6H5HWW2_9HYME</name>
<dbReference type="SMART" id="SM00248">
    <property type="entry name" value="ANK"/>
    <property type="match status" value="3"/>
</dbReference>
<evidence type="ECO:0000256" key="2">
    <source>
        <dbReference type="ARBA" id="ARBA00023043"/>
    </source>
</evidence>
<dbReference type="Gene3D" id="1.25.40.20">
    <property type="entry name" value="Ankyrin repeat-containing domain"/>
    <property type="match status" value="1"/>
</dbReference>
<accession>A0A6H5HWW2</accession>
<dbReference type="PANTHER" id="PTHR24171">
    <property type="entry name" value="ANKYRIN REPEAT DOMAIN-CONTAINING PROTEIN 39-RELATED"/>
    <property type="match status" value="1"/>
</dbReference>
<evidence type="ECO:0000313" key="4">
    <source>
        <dbReference type="EMBL" id="CAB0028765.1"/>
    </source>
</evidence>
<protein>
    <submittedName>
        <fullName evidence="4">Uncharacterized protein</fullName>
    </submittedName>
</protein>
<sequence length="753" mass="86680">MKSYKMRKVDPDPRLLREMPIHRTIWDLLVSMSTTSTLSCTNLPRTRLTSHSPTPAISALFLFAFHDCVQSFHSEMALIAPSQMPPEATGPSPRTSRDWPNFLRSLRIPPFALLTRISSDTSLPAFPVSVLPHSLCSPTVCPNFPRRSSLNLTVRSAHQSLFSRIGSIVLGSLIDRIRLFRRIAPPDEFNSLFDTLLLSDVSALSVSLHCLRLFGKFPGEDASGVAEPPIWLPLITSSLWPNTSAGISSLFASHSALSENVTVEKLKSLREKVSWEIEEERREFLKEFISLVENWKGPYPDLRKIFRPEEIDWILSEEVKNMTRVGLALGRVRFILPPFLINCDYRDQPVLDKEGKLSLRRTTPLHDPMLWNTEVHMLFSIYDRFDANYIDDVGYTHFHAACAHSYTDYVERFLESGQDPNLLLESTGESPLHMAVKRHNFGVAMLLLKKGANVNLANKDGETVLHLMANVDFYGDLNEGYTFFKELFKINEQHQITQIEAKDKWGRTPLEWAVTGLSPYMVGALFNFGADVSNFVFPPERQLDKRCIILGNDDVDGYKLRIASGALTVLECLKRRGYELERRDALKIMKIFLEFAVFRRYEDHEKEFVVEDLRSSGDFIKCWYNDEEFTSESRKIMINPSLSLYELLRLWPGEAEKRLTYENFFEFTQSSMVPLKMWENDSCAAYLNEMMARRFCRRWALEPFMEITRYQLPILCCEKILENLKNEDLCRVCFAATDHDIHWVDSVLSDPTE</sequence>
<organism evidence="4 5">
    <name type="scientific">Trichogramma brassicae</name>
    <dbReference type="NCBI Taxonomy" id="86971"/>
    <lineage>
        <taxon>Eukaryota</taxon>
        <taxon>Metazoa</taxon>
        <taxon>Ecdysozoa</taxon>
        <taxon>Arthropoda</taxon>
        <taxon>Hexapoda</taxon>
        <taxon>Insecta</taxon>
        <taxon>Pterygota</taxon>
        <taxon>Neoptera</taxon>
        <taxon>Endopterygota</taxon>
        <taxon>Hymenoptera</taxon>
        <taxon>Apocrita</taxon>
        <taxon>Proctotrupomorpha</taxon>
        <taxon>Chalcidoidea</taxon>
        <taxon>Trichogrammatidae</taxon>
        <taxon>Trichogramma</taxon>
    </lineage>
</organism>
<dbReference type="PROSITE" id="PS50088">
    <property type="entry name" value="ANK_REPEAT"/>
    <property type="match status" value="1"/>
</dbReference>
<proteinExistence type="predicted"/>
<dbReference type="SUPFAM" id="SSF48403">
    <property type="entry name" value="Ankyrin repeat"/>
    <property type="match status" value="1"/>
</dbReference>
<evidence type="ECO:0000256" key="3">
    <source>
        <dbReference type="PROSITE-ProRule" id="PRU00023"/>
    </source>
</evidence>